<dbReference type="eggNOG" id="COG1708">
    <property type="taxonomic scope" value="Bacteria"/>
</dbReference>
<evidence type="ECO:0008006" key="3">
    <source>
        <dbReference type="Google" id="ProtNLM"/>
    </source>
</evidence>
<dbReference type="STRING" id="1549858.MC45_17435"/>
<dbReference type="HOGENOM" id="CLU_164558_1_1_5"/>
<organism evidence="1 2">
    <name type="scientific">Sphingomonas taxi</name>
    <dbReference type="NCBI Taxonomy" id="1549858"/>
    <lineage>
        <taxon>Bacteria</taxon>
        <taxon>Pseudomonadati</taxon>
        <taxon>Pseudomonadota</taxon>
        <taxon>Alphaproteobacteria</taxon>
        <taxon>Sphingomonadales</taxon>
        <taxon>Sphingomonadaceae</taxon>
        <taxon>Sphingomonas</taxon>
    </lineage>
</organism>
<name>A0A097EJT5_9SPHN</name>
<dbReference type="Proteomes" id="UP000033200">
    <property type="component" value="Chromosome"/>
</dbReference>
<sequence length="99" mass="10732">MRLTADEVQAIKAAAVEAFGASAVVRLFGSRVDDAKRGGDIDLLIEAPADRIGIVHESRFLSDLFRRIDERKVDVVLTQQGQPLPPFAAMVAQHAVPLP</sequence>
<dbReference type="SUPFAM" id="SSF81301">
    <property type="entry name" value="Nucleotidyltransferase"/>
    <property type="match status" value="1"/>
</dbReference>
<dbReference type="InterPro" id="IPR043519">
    <property type="entry name" value="NT_sf"/>
</dbReference>
<evidence type="ECO:0000313" key="1">
    <source>
        <dbReference type="EMBL" id="AIT07834.1"/>
    </source>
</evidence>
<evidence type="ECO:0000313" key="2">
    <source>
        <dbReference type="Proteomes" id="UP000033200"/>
    </source>
</evidence>
<gene>
    <name evidence="1" type="ORF">MC45_17435</name>
</gene>
<dbReference type="Gene3D" id="3.30.460.10">
    <property type="entry name" value="Beta Polymerase, domain 2"/>
    <property type="match status" value="1"/>
</dbReference>
<keyword evidence="2" id="KW-1185">Reference proteome</keyword>
<dbReference type="EMBL" id="CP009571">
    <property type="protein sequence ID" value="AIT07834.1"/>
    <property type="molecule type" value="Genomic_DNA"/>
</dbReference>
<reference evidence="1 2" key="1">
    <citation type="submission" date="2014-09" db="EMBL/GenBank/DDBJ databases">
        <title>Using Illumina technology Improving SMRT sequencing Genome Assembly by RASTools.</title>
        <authorList>
            <person name="Zhou Y."/>
            <person name="Ma T."/>
            <person name="Liu T."/>
        </authorList>
    </citation>
    <scope>NUCLEOTIDE SEQUENCE [LARGE SCALE GENOMIC DNA]</scope>
    <source>
        <strain evidence="1 2">ATCC 55669</strain>
    </source>
</reference>
<accession>A0A097EJT5</accession>
<dbReference type="KEGG" id="stax:MC45_17435"/>
<proteinExistence type="predicted"/>
<dbReference type="AlphaFoldDB" id="A0A097EJT5"/>
<protein>
    <recommendedName>
        <fullName evidence="3">DNA polymerase III subunit beta</fullName>
    </recommendedName>
</protein>